<dbReference type="SMART" id="SM01078">
    <property type="entry name" value="CGGC"/>
    <property type="match status" value="1"/>
</dbReference>
<dbReference type="RefSeq" id="WP_152948187.1">
    <property type="nucleotide sequence ID" value="NZ_WHYR01000063.1"/>
</dbReference>
<evidence type="ECO:0000313" key="3">
    <source>
        <dbReference type="Proteomes" id="UP000441717"/>
    </source>
</evidence>
<evidence type="ECO:0000259" key="1">
    <source>
        <dbReference type="SMART" id="SM01078"/>
    </source>
</evidence>
<dbReference type="OrthoDB" id="9792960at2"/>
<reference evidence="2 3" key="1">
    <citation type="submission" date="2019-10" db="EMBL/GenBank/DDBJ databases">
        <title>Comparative genomics of sulfur disproportionating microorganisms.</title>
        <authorList>
            <person name="Ward L.M."/>
            <person name="Bertran E."/>
            <person name="Johnston D."/>
        </authorList>
    </citation>
    <scope>NUCLEOTIDE SEQUENCE [LARGE SCALE GENOMIC DNA]</scope>
    <source>
        <strain evidence="2 3">DSM 14055</strain>
    </source>
</reference>
<organism evidence="2 3">
    <name type="scientific">Desulfofundulus thermobenzoicus</name>
    <dbReference type="NCBI Taxonomy" id="29376"/>
    <lineage>
        <taxon>Bacteria</taxon>
        <taxon>Bacillati</taxon>
        <taxon>Bacillota</taxon>
        <taxon>Clostridia</taxon>
        <taxon>Eubacteriales</taxon>
        <taxon>Peptococcaceae</taxon>
        <taxon>Desulfofundulus</taxon>
    </lineage>
</organism>
<feature type="domain" description="CGGC" evidence="1">
    <location>
        <begin position="3"/>
        <end position="111"/>
    </location>
</feature>
<accession>A0A6N7IUH8</accession>
<protein>
    <submittedName>
        <fullName evidence="2">CGGC domain-containing protein</fullName>
    </submittedName>
</protein>
<dbReference type="Pfam" id="PF08821">
    <property type="entry name" value="CGGC"/>
    <property type="match status" value="1"/>
</dbReference>
<comment type="caution">
    <text evidence="2">The sequence shown here is derived from an EMBL/GenBank/DDBJ whole genome shotgun (WGS) entry which is preliminary data.</text>
</comment>
<sequence>MKKIFIVGCNAYMESGYGCPGEWRCLKAAALGEGKFTEPAQVIAFVTCECPGRTVIPNIGMAIKLSETKPDAIYLSKCLAESKPGCPYTTPEELARMIESKTGIPVVLGTHEYK</sequence>
<dbReference type="AlphaFoldDB" id="A0A6N7IUH8"/>
<evidence type="ECO:0000313" key="2">
    <source>
        <dbReference type="EMBL" id="MQL53730.1"/>
    </source>
</evidence>
<dbReference type="Proteomes" id="UP000441717">
    <property type="component" value="Unassembled WGS sequence"/>
</dbReference>
<keyword evidence="3" id="KW-1185">Reference proteome</keyword>
<dbReference type="InterPro" id="IPR014925">
    <property type="entry name" value="CGGC_dom"/>
</dbReference>
<gene>
    <name evidence="2" type="ORF">GFC01_15975</name>
</gene>
<name>A0A6N7IUH8_9FIRM</name>
<dbReference type="EMBL" id="WHYR01000063">
    <property type="protein sequence ID" value="MQL53730.1"/>
    <property type="molecule type" value="Genomic_DNA"/>
</dbReference>
<proteinExistence type="predicted"/>